<evidence type="ECO:0000313" key="4">
    <source>
        <dbReference type="Proteomes" id="UP000244240"/>
    </source>
</evidence>
<accession>A0A2T6C4H8</accession>
<dbReference type="PANTHER" id="PTHR31793">
    <property type="entry name" value="4-HYDROXYBENZOYL-COA THIOESTERASE FAMILY MEMBER"/>
    <property type="match status" value="1"/>
</dbReference>
<dbReference type="PANTHER" id="PTHR31793:SF27">
    <property type="entry name" value="NOVEL THIOESTERASE SUPERFAMILY DOMAIN AND SAPOSIN A-TYPE DOMAIN CONTAINING PROTEIN (0610012H03RIK)"/>
    <property type="match status" value="1"/>
</dbReference>
<comment type="similarity">
    <text evidence="1">Belongs to the 4-hydroxybenzoyl-CoA thioesterase family.</text>
</comment>
<proteinExistence type="inferred from homology"/>
<dbReference type="AlphaFoldDB" id="A0A2T6C4H8"/>
<keyword evidence="2 3" id="KW-0378">Hydrolase</keyword>
<dbReference type="Pfam" id="PF13279">
    <property type="entry name" value="4HBT_2"/>
    <property type="match status" value="1"/>
</dbReference>
<evidence type="ECO:0000313" key="3">
    <source>
        <dbReference type="EMBL" id="PTX63230.1"/>
    </source>
</evidence>
<evidence type="ECO:0000256" key="2">
    <source>
        <dbReference type="ARBA" id="ARBA00022801"/>
    </source>
</evidence>
<gene>
    <name evidence="3" type="ORF">C8P63_10474</name>
</gene>
<dbReference type="PIRSF" id="PIRSF003230">
    <property type="entry name" value="YbgC"/>
    <property type="match status" value="1"/>
</dbReference>
<dbReference type="EMBL" id="QBKR01000004">
    <property type="protein sequence ID" value="PTX63230.1"/>
    <property type="molecule type" value="Genomic_DNA"/>
</dbReference>
<dbReference type="NCBIfam" id="TIGR00051">
    <property type="entry name" value="YbgC/FadM family acyl-CoA thioesterase"/>
    <property type="match status" value="1"/>
</dbReference>
<name>A0A2T6C4H8_9BACL</name>
<dbReference type="InterPro" id="IPR008272">
    <property type="entry name" value="HB-CoA_thioesterase_AS"/>
</dbReference>
<keyword evidence="4" id="KW-1185">Reference proteome</keyword>
<dbReference type="InterPro" id="IPR029069">
    <property type="entry name" value="HotDog_dom_sf"/>
</dbReference>
<sequence>MGEPTVHETVLRVRYQETDQMGVVHHSNYAVWFEVGRTAFIREIGVSYGELEEQGILLPVVDLHCRFNSPARYEDEVRVLTRVGEMRGPKITFRYEVRRKSDNELVARGETIHMWTDRRMKRFNLKRQKPELYHLLLAHTH</sequence>
<reference evidence="3 4" key="1">
    <citation type="submission" date="2018-04" db="EMBL/GenBank/DDBJ databases">
        <title>Genomic Encyclopedia of Archaeal and Bacterial Type Strains, Phase II (KMG-II): from individual species to whole genera.</title>
        <authorList>
            <person name="Goeker M."/>
        </authorList>
    </citation>
    <scope>NUCLEOTIDE SEQUENCE [LARGE SCALE GENOMIC DNA]</scope>
    <source>
        <strain evidence="3 4">DSM 45787</strain>
    </source>
</reference>
<dbReference type="Gene3D" id="3.10.129.10">
    <property type="entry name" value="Hotdog Thioesterase"/>
    <property type="match status" value="1"/>
</dbReference>
<dbReference type="CDD" id="cd00586">
    <property type="entry name" value="4HBT"/>
    <property type="match status" value="1"/>
</dbReference>
<evidence type="ECO:0000256" key="1">
    <source>
        <dbReference type="ARBA" id="ARBA00005953"/>
    </source>
</evidence>
<dbReference type="GO" id="GO:0047617">
    <property type="term" value="F:fatty acyl-CoA hydrolase activity"/>
    <property type="evidence" value="ECO:0007669"/>
    <property type="project" value="TreeGrafter"/>
</dbReference>
<organism evidence="3 4">
    <name type="scientific">Melghirimyces profundicolus</name>
    <dbReference type="NCBI Taxonomy" id="1242148"/>
    <lineage>
        <taxon>Bacteria</taxon>
        <taxon>Bacillati</taxon>
        <taxon>Bacillota</taxon>
        <taxon>Bacilli</taxon>
        <taxon>Bacillales</taxon>
        <taxon>Thermoactinomycetaceae</taxon>
        <taxon>Melghirimyces</taxon>
    </lineage>
</organism>
<dbReference type="InterPro" id="IPR050563">
    <property type="entry name" value="4-hydroxybenzoyl-CoA_TE"/>
</dbReference>
<dbReference type="OrthoDB" id="9800856at2"/>
<protein>
    <submittedName>
        <fullName evidence="3">Acyl-CoA thioester hydrolase</fullName>
    </submittedName>
</protein>
<dbReference type="SUPFAM" id="SSF54637">
    <property type="entry name" value="Thioesterase/thiol ester dehydrase-isomerase"/>
    <property type="match status" value="1"/>
</dbReference>
<dbReference type="RefSeq" id="WP_108022067.1">
    <property type="nucleotide sequence ID" value="NZ_QBKR01000004.1"/>
</dbReference>
<comment type="caution">
    <text evidence="3">The sequence shown here is derived from an EMBL/GenBank/DDBJ whole genome shotgun (WGS) entry which is preliminary data.</text>
</comment>
<dbReference type="InterPro" id="IPR006684">
    <property type="entry name" value="YbgC/YbaW"/>
</dbReference>
<dbReference type="PROSITE" id="PS01328">
    <property type="entry name" value="4HBCOA_THIOESTERASE"/>
    <property type="match status" value="1"/>
</dbReference>
<dbReference type="Proteomes" id="UP000244240">
    <property type="component" value="Unassembled WGS sequence"/>
</dbReference>